<evidence type="ECO:0000313" key="2">
    <source>
        <dbReference type="Proteomes" id="UP000241074"/>
    </source>
</evidence>
<name>A0A2P1PSR7_9GAMM</name>
<dbReference type="AlphaFoldDB" id="A0A2P1PSR7"/>
<evidence type="ECO:0000313" key="1">
    <source>
        <dbReference type="EMBL" id="AVP97898.1"/>
    </source>
</evidence>
<sequence length="283" mass="30599">MLLALRNWLAYLDDPTDVGTHFGTAAGAAICGLDELRQPYAGIPFSSTRVSGGTSGYSLDVGVGQVPVQVLAVIGHNLPLEYKIKFTLRTSNAGSSVVATGIADCINEAAAWPSHWIYILPSPVMAGYIQFDWLGPDTNTTLPEPFVCWRLWASAALQIDAPVPPMGVSDDSLIELGSLGQARMLERSRRRWIEVSSLEAENAVRTNVLGLYDADVSTFEALAYSGRSTEVLAIPRPAFNATTWTEPSLAMIRTAIFGRVVDSPGLVRAAGPLFTQRVRIEEF</sequence>
<organism evidence="1 2">
    <name type="scientific">Ahniella affigens</name>
    <dbReference type="NCBI Taxonomy" id="2021234"/>
    <lineage>
        <taxon>Bacteria</taxon>
        <taxon>Pseudomonadati</taxon>
        <taxon>Pseudomonadota</taxon>
        <taxon>Gammaproteobacteria</taxon>
        <taxon>Lysobacterales</taxon>
        <taxon>Rhodanobacteraceae</taxon>
        <taxon>Ahniella</taxon>
    </lineage>
</organism>
<reference evidence="1 2" key="2">
    <citation type="submission" date="2018-03" db="EMBL/GenBank/DDBJ databases">
        <authorList>
            <person name="Keele B.F."/>
        </authorList>
    </citation>
    <scope>NUCLEOTIDE SEQUENCE [LARGE SCALE GENOMIC DNA]</scope>
    <source>
        <strain evidence="1 2">D13</strain>
    </source>
</reference>
<protein>
    <submittedName>
        <fullName evidence="1">Uncharacterized protein</fullName>
    </submittedName>
</protein>
<dbReference type="RefSeq" id="WP_106891818.1">
    <property type="nucleotide sequence ID" value="NZ_CP027860.1"/>
</dbReference>
<dbReference type="EMBL" id="CP027860">
    <property type="protein sequence ID" value="AVP97898.1"/>
    <property type="molecule type" value="Genomic_DNA"/>
</dbReference>
<reference evidence="1 2" key="1">
    <citation type="submission" date="2018-03" db="EMBL/GenBank/DDBJ databases">
        <title>Ahniella affigens gen. nov., sp. nov., a gammaproteobacterium isolated from sandy soil near a stream.</title>
        <authorList>
            <person name="Ko Y."/>
            <person name="Kim J.-H."/>
        </authorList>
    </citation>
    <scope>NUCLEOTIDE SEQUENCE [LARGE SCALE GENOMIC DNA]</scope>
    <source>
        <strain evidence="1 2">D13</strain>
    </source>
</reference>
<accession>A0A2P1PSR7</accession>
<proteinExistence type="predicted"/>
<dbReference type="Proteomes" id="UP000241074">
    <property type="component" value="Chromosome"/>
</dbReference>
<keyword evidence="2" id="KW-1185">Reference proteome</keyword>
<dbReference type="KEGG" id="xba:C7S18_12125"/>
<gene>
    <name evidence="1" type="ORF">C7S18_12125</name>
</gene>